<feature type="region of interest" description="Disordered" evidence="2">
    <location>
        <begin position="422"/>
        <end position="443"/>
    </location>
</feature>
<keyword evidence="3" id="KW-0378">Hydrolase</keyword>
<gene>
    <name evidence="3" type="ORF">HNQ41_000507</name>
</gene>
<feature type="coiled-coil region" evidence="1">
    <location>
        <begin position="1062"/>
        <end position="1103"/>
    </location>
</feature>
<organism evidence="3 4">
    <name type="scientific">Texcoconibacillus texcoconensis</name>
    <dbReference type="NCBI Taxonomy" id="1095777"/>
    <lineage>
        <taxon>Bacteria</taxon>
        <taxon>Bacillati</taxon>
        <taxon>Bacillota</taxon>
        <taxon>Bacilli</taxon>
        <taxon>Bacillales</taxon>
        <taxon>Bacillaceae</taxon>
        <taxon>Texcoconibacillus</taxon>
    </lineage>
</organism>
<evidence type="ECO:0000256" key="1">
    <source>
        <dbReference type="SAM" id="Coils"/>
    </source>
</evidence>
<evidence type="ECO:0000313" key="4">
    <source>
        <dbReference type="Proteomes" id="UP000551878"/>
    </source>
</evidence>
<name>A0A840QLX9_9BACI</name>
<comment type="caution">
    <text evidence="3">The sequence shown here is derived from an EMBL/GenBank/DDBJ whole genome shotgun (WGS) entry which is preliminary data.</text>
</comment>
<feature type="coiled-coil region" evidence="1">
    <location>
        <begin position="795"/>
        <end position="843"/>
    </location>
</feature>
<keyword evidence="3" id="KW-0269">Exonuclease</keyword>
<reference evidence="3 4" key="1">
    <citation type="submission" date="2020-08" db="EMBL/GenBank/DDBJ databases">
        <title>Genomic Encyclopedia of Type Strains, Phase IV (KMG-IV): sequencing the most valuable type-strain genomes for metagenomic binning, comparative biology and taxonomic classification.</title>
        <authorList>
            <person name="Goeker M."/>
        </authorList>
    </citation>
    <scope>NUCLEOTIDE SEQUENCE [LARGE SCALE GENOMIC DNA]</scope>
    <source>
        <strain evidence="3 4">DSM 24696</strain>
    </source>
</reference>
<evidence type="ECO:0000256" key="2">
    <source>
        <dbReference type="SAM" id="MobiDB-lite"/>
    </source>
</evidence>
<keyword evidence="1" id="KW-0175">Coiled coil</keyword>
<protein>
    <submittedName>
        <fullName evidence="3">DNA repair exonuclease SbcCD ATPase subunit</fullName>
    </submittedName>
</protein>
<accession>A0A840QLX9</accession>
<feature type="coiled-coil region" evidence="1">
    <location>
        <begin position="937"/>
        <end position="985"/>
    </location>
</feature>
<feature type="region of interest" description="Disordered" evidence="2">
    <location>
        <begin position="298"/>
        <end position="319"/>
    </location>
</feature>
<sequence>MPSISKIRFTNVVYEGGDKRYNDDLFRFDGHNGVLILENGGGKTVFIQTAIQAILPNFEVAGRKVKDTLQLQGSPAHIAIEWILSDHPRRYAVTAVTLYMQDDEIKRYRYAYEYEEGDAHAIEHLPFAREASSGGERPASTGEMADYYHDMKSRYMTADTFSTDKAFHEHLGSAYQIVAREWEKIADINASEGDVEQFFKKCETTQQLVDRLLIPTVEQALSGDGSKDFADMLEGQRGYFKEYNQLQEKVKQTKLIQKEIEQLVKTYEHRHEAEKQLTKVKEKAKAYHHALTQEKAELEGKLQDAERKRKEHQTETDRLKRREHALEVAVKEQSFQEVEERLQAERRAYDRIAQEYETTENRYQQLRLAQVQRDMKENEGVLHELQVQYDQLEKDETIEALQSELDEVKQYLRGLYEREKKDVDEKRQQLTSQREAKQDEETDIEGKIEAFRQGEAKWAREVTAKETKISDRKERLATIENELQVEGEKALTEKETELNKRIEDLQQAIHDRYQTIREYENKKDRYEQDLQAYREEERELNQTSASLHEKKAGWDEEMQRVRANILSLFPDLSNVQSLYRQELEILNRLEEKVESVRNEREALLTEERRVFRWVDDYRDNDIFTADPQLFAWVKSWQDQFHYLEIGTSWMKDKLERLQEKGDIEGQSVDWSAWTNVLVVSDDTEVHTLYKKLEQKKDENYYPVIIYALSEARTRLNTLTGSGEQGRAQSSSLKVVPAYWEDNVDREHFKHWKQANEARSQQVRDYRDEKDNEVTTWSQALENVRHFFNQHPHDEYESLQQEVSECDEKLTQTRDAIKRCDDARIDLEKKLETEKQQQQEAESAKPVFEQRLHLCKEGQKLAKSLRQGRIDKQQAEEKHQHNEIARKEAEKELTSIREVISDLKEEAIEVESQWKNWAANPVFEDLGDVSPRTTNEGLQALASRKEALTRRLNDEQQDREVLQVQIQEALKKRDDLHARLAEVEAEAGDNLERLLEFPIYGDDELSRLREKRIELADAKETQAENVSPVKSEYEKKQALFLDERERFQKAYPDVELASFSLPLDEEKERLERVRASLAEQERALQKAEKQLREQEESVTTAIHDLDIANAAYGFMESAIEAAPLSDREQNEIAYQKQRVIEERKQQLQQSQDVFAKRAQAVVDAKEDYRQFCDRTISDPRLLHQAKEGIRVHETYADIREWYERIRHQTERIIQTSEASLRHYHEDYEEFIKRLHAYLVDIRAELLLIPNKTKVRVGEQTKAVYQFTVPEWNEQDGKQSLREQINWMINELDSDKYKDESGKEDPSLIRKAIEQKVQVKQLLRVVMGNDTVKVKCRKVSNDGRLSNAPKSWEESNRWSGGEKWSKNMTLFLGLLNYLAEKQDQVQQRRGKRNRSVIVDNPFGQASSSHVLEPVFFIAEQLGFQIIAVTAHAEGKFVRDYFPVIYSMKLGQAEDGVRAVMQKTKDIKKAYFQEEDPDALIRLGEEEQLRLL</sequence>
<evidence type="ECO:0000313" key="3">
    <source>
        <dbReference type="EMBL" id="MBB5172363.1"/>
    </source>
</evidence>
<dbReference type="Proteomes" id="UP000551878">
    <property type="component" value="Unassembled WGS sequence"/>
</dbReference>
<dbReference type="EMBL" id="JACHHB010000002">
    <property type="protein sequence ID" value="MBB5172363.1"/>
    <property type="molecule type" value="Genomic_DNA"/>
</dbReference>
<keyword evidence="3" id="KW-0540">Nuclease</keyword>
<dbReference type="GO" id="GO:0004527">
    <property type="term" value="F:exonuclease activity"/>
    <property type="evidence" value="ECO:0007669"/>
    <property type="project" value="UniProtKB-KW"/>
</dbReference>
<dbReference type="RefSeq" id="WP_184662848.1">
    <property type="nucleotide sequence ID" value="NZ_JACHHB010000002.1"/>
</dbReference>
<keyword evidence="4" id="KW-1185">Reference proteome</keyword>
<feature type="coiled-coil region" evidence="1">
    <location>
        <begin position="869"/>
        <end position="912"/>
    </location>
</feature>
<proteinExistence type="predicted"/>
<feature type="coiled-coil region" evidence="1">
    <location>
        <begin position="488"/>
        <end position="606"/>
    </location>
</feature>